<dbReference type="PANTHER" id="PTHR43791">
    <property type="entry name" value="PERMEASE-RELATED"/>
    <property type="match status" value="1"/>
</dbReference>
<evidence type="ECO:0000256" key="3">
    <source>
        <dbReference type="ARBA" id="ARBA00022692"/>
    </source>
</evidence>
<comment type="caution">
    <text evidence="7">The sequence shown here is derived from an EMBL/GenBank/DDBJ whole genome shotgun (WGS) entry which is preliminary data.</text>
</comment>
<evidence type="ECO:0000256" key="2">
    <source>
        <dbReference type="ARBA" id="ARBA00022448"/>
    </source>
</evidence>
<feature type="transmembrane region" description="Helical" evidence="6">
    <location>
        <begin position="40"/>
        <end position="64"/>
    </location>
</feature>
<evidence type="ECO:0000313" key="7">
    <source>
        <dbReference type="EMBL" id="KAF9439480.1"/>
    </source>
</evidence>
<comment type="subcellular location">
    <subcellularLocation>
        <location evidence="1">Membrane</location>
        <topology evidence="1">Multi-pass membrane protein</topology>
    </subcellularLocation>
</comment>
<gene>
    <name evidence="7" type="ORF">P691DRAFT_690636</name>
</gene>
<keyword evidence="2" id="KW-0813">Transport</keyword>
<protein>
    <recommendedName>
        <fullName evidence="9">Major facilitator superfamily (MFS) profile domain-containing protein</fullName>
    </recommendedName>
</protein>
<dbReference type="Proteomes" id="UP000807342">
    <property type="component" value="Unassembled WGS sequence"/>
</dbReference>
<reference evidence="7" key="1">
    <citation type="submission" date="2020-11" db="EMBL/GenBank/DDBJ databases">
        <authorList>
            <consortium name="DOE Joint Genome Institute"/>
            <person name="Ahrendt S."/>
            <person name="Riley R."/>
            <person name="Andreopoulos W."/>
            <person name="Labutti K."/>
            <person name="Pangilinan J."/>
            <person name="Ruiz-Duenas F.J."/>
            <person name="Barrasa J.M."/>
            <person name="Sanchez-Garcia M."/>
            <person name="Camarero S."/>
            <person name="Miyauchi S."/>
            <person name="Serrano A."/>
            <person name="Linde D."/>
            <person name="Babiker R."/>
            <person name="Drula E."/>
            <person name="Ayuso-Fernandez I."/>
            <person name="Pacheco R."/>
            <person name="Padilla G."/>
            <person name="Ferreira P."/>
            <person name="Barriuso J."/>
            <person name="Kellner H."/>
            <person name="Castanera R."/>
            <person name="Alfaro M."/>
            <person name="Ramirez L."/>
            <person name="Pisabarro A.G."/>
            <person name="Kuo A."/>
            <person name="Tritt A."/>
            <person name="Lipzen A."/>
            <person name="He G."/>
            <person name="Yan M."/>
            <person name="Ng V."/>
            <person name="Cullen D."/>
            <person name="Martin F."/>
            <person name="Rosso M.-N."/>
            <person name="Henrissat B."/>
            <person name="Hibbett D."/>
            <person name="Martinez A.T."/>
            <person name="Grigoriev I.V."/>
        </authorList>
    </citation>
    <scope>NUCLEOTIDE SEQUENCE</scope>
    <source>
        <strain evidence="7">MF-IS2</strain>
    </source>
</reference>
<evidence type="ECO:0000256" key="1">
    <source>
        <dbReference type="ARBA" id="ARBA00004141"/>
    </source>
</evidence>
<proteinExistence type="predicted"/>
<dbReference type="OrthoDB" id="2985014at2759"/>
<feature type="transmembrane region" description="Helical" evidence="6">
    <location>
        <begin position="70"/>
        <end position="90"/>
    </location>
</feature>
<dbReference type="SUPFAM" id="SSF103473">
    <property type="entry name" value="MFS general substrate transporter"/>
    <property type="match status" value="1"/>
</dbReference>
<dbReference type="EMBL" id="MU154164">
    <property type="protein sequence ID" value="KAF9439480.1"/>
    <property type="molecule type" value="Genomic_DNA"/>
</dbReference>
<accession>A0A9P6BVK7</accession>
<dbReference type="GO" id="GO:0016020">
    <property type="term" value="C:membrane"/>
    <property type="evidence" value="ECO:0007669"/>
    <property type="project" value="UniProtKB-SubCell"/>
</dbReference>
<dbReference type="GO" id="GO:0022857">
    <property type="term" value="F:transmembrane transporter activity"/>
    <property type="evidence" value="ECO:0007669"/>
    <property type="project" value="TreeGrafter"/>
</dbReference>
<dbReference type="InterPro" id="IPR036259">
    <property type="entry name" value="MFS_trans_sf"/>
</dbReference>
<keyword evidence="4 6" id="KW-1133">Transmembrane helix</keyword>
<keyword evidence="8" id="KW-1185">Reference proteome</keyword>
<dbReference type="AlphaFoldDB" id="A0A9P6BVK7"/>
<evidence type="ECO:0000256" key="4">
    <source>
        <dbReference type="ARBA" id="ARBA00022989"/>
    </source>
</evidence>
<sequence>MLLSAYLSDKYQNHAIPSAIISTLAVAGFALYLHSTFKFIAYGLLFLTVPGVYAGAPIIVVWMANNSEPYFHHATIIALGFVAMNAGGILSTWRFPTKEGPRFMKMMIMDLTFSVLAIVLVFINVAVLHYKNWQKLLKAEHASA</sequence>
<feature type="transmembrane region" description="Helical" evidence="6">
    <location>
        <begin position="111"/>
        <end position="130"/>
    </location>
</feature>
<feature type="transmembrane region" description="Helical" evidence="6">
    <location>
        <begin position="15"/>
        <end position="33"/>
    </location>
</feature>
<name>A0A9P6BVK7_9AGAR</name>
<organism evidence="7 8">
    <name type="scientific">Macrolepiota fuliginosa MF-IS2</name>
    <dbReference type="NCBI Taxonomy" id="1400762"/>
    <lineage>
        <taxon>Eukaryota</taxon>
        <taxon>Fungi</taxon>
        <taxon>Dikarya</taxon>
        <taxon>Basidiomycota</taxon>
        <taxon>Agaricomycotina</taxon>
        <taxon>Agaricomycetes</taxon>
        <taxon>Agaricomycetidae</taxon>
        <taxon>Agaricales</taxon>
        <taxon>Agaricineae</taxon>
        <taxon>Agaricaceae</taxon>
        <taxon>Macrolepiota</taxon>
    </lineage>
</organism>
<keyword evidence="5 6" id="KW-0472">Membrane</keyword>
<dbReference type="PANTHER" id="PTHR43791:SF85">
    <property type="entry name" value="TRANSPORTER, PUTATIVE (AFU_ORTHOLOGUE AFUA_6G00710)-RELATED"/>
    <property type="match status" value="1"/>
</dbReference>
<evidence type="ECO:0000256" key="6">
    <source>
        <dbReference type="SAM" id="Phobius"/>
    </source>
</evidence>
<evidence type="ECO:0008006" key="9">
    <source>
        <dbReference type="Google" id="ProtNLM"/>
    </source>
</evidence>
<keyword evidence="3 6" id="KW-0812">Transmembrane</keyword>
<evidence type="ECO:0000256" key="5">
    <source>
        <dbReference type="ARBA" id="ARBA00023136"/>
    </source>
</evidence>
<evidence type="ECO:0000313" key="8">
    <source>
        <dbReference type="Proteomes" id="UP000807342"/>
    </source>
</evidence>